<gene>
    <name evidence="2" type="ORF">EYW49_21160</name>
</gene>
<feature type="transmembrane region" description="Helical" evidence="1">
    <location>
        <begin position="187"/>
        <end position="205"/>
    </location>
</feature>
<feature type="transmembrane region" description="Helical" evidence="1">
    <location>
        <begin position="35"/>
        <end position="57"/>
    </location>
</feature>
<evidence type="ECO:0008006" key="4">
    <source>
        <dbReference type="Google" id="ProtNLM"/>
    </source>
</evidence>
<feature type="transmembrane region" description="Helical" evidence="1">
    <location>
        <begin position="235"/>
        <end position="252"/>
    </location>
</feature>
<feature type="transmembrane region" description="Helical" evidence="1">
    <location>
        <begin position="415"/>
        <end position="433"/>
    </location>
</feature>
<dbReference type="AlphaFoldDB" id="A0A4Q9VED4"/>
<protein>
    <recommendedName>
        <fullName evidence="4">O-antigen ligase domain-containing protein</fullName>
    </recommendedName>
</protein>
<evidence type="ECO:0000256" key="1">
    <source>
        <dbReference type="SAM" id="Phobius"/>
    </source>
</evidence>
<feature type="transmembrane region" description="Helical" evidence="1">
    <location>
        <begin position="144"/>
        <end position="161"/>
    </location>
</feature>
<dbReference type="OrthoDB" id="8451330at2"/>
<feature type="transmembrane region" description="Helical" evidence="1">
    <location>
        <begin position="118"/>
        <end position="137"/>
    </location>
</feature>
<keyword evidence="1" id="KW-0812">Transmembrane</keyword>
<comment type="caution">
    <text evidence="2">The sequence shown here is derived from an EMBL/GenBank/DDBJ whole genome shotgun (WGS) entry which is preliminary data.</text>
</comment>
<sequence length="462" mass="51555">MYGRIPATYSQRRRPQFEVRRFAAAPAAKIRWSRILLVAGVLLFSYGLPLVLIGIPVWMSQRLLHIFIFMMAPVFLWKCYLRGSFPRRYRLMAIFVAYLCVVSLIYNTMLVPNPLMTWAPGLIFYLPLIVFSVFDLFEVSIDEVAGGFIAAATFCVFLAMLDQVSNMAALDQFVRVSAFDSGLRRLVLAKTEQAFSVVLLVALFFRTRSFLVKAIVVPCGLALLYVLVVLTESRLVLGASGIGLVIYVSYHLRSQFKVVVLIAIAAAAVVALPFVMEKYAAVFQNIDLLNSDASVQFRNLEQRFFAGYFDNTYGLGFGFMHLNENLDNIQSFAMFRAGQLFGAVNYPVSLGDIGIYGALYQFGYLGLAFTIVLTVIVIVDLMRAGRDVNNPSHAACGAFGSVALAFMLSPLPMNYFTLDWTVAFGGTLWYVAARSHEFRLRRRMPMRSGTVPAHANSIEKGC</sequence>
<accession>A0A4Q9VED4</accession>
<feature type="transmembrane region" description="Helical" evidence="1">
    <location>
        <begin position="63"/>
        <end position="81"/>
    </location>
</feature>
<name>A0A4Q9VED4_9HYPH</name>
<feature type="transmembrane region" description="Helical" evidence="1">
    <location>
        <begin position="210"/>
        <end position="229"/>
    </location>
</feature>
<evidence type="ECO:0000313" key="3">
    <source>
        <dbReference type="Proteomes" id="UP000292781"/>
    </source>
</evidence>
<keyword evidence="1" id="KW-0472">Membrane</keyword>
<evidence type="ECO:0000313" key="2">
    <source>
        <dbReference type="EMBL" id="TBW32963.1"/>
    </source>
</evidence>
<feature type="transmembrane region" description="Helical" evidence="1">
    <location>
        <begin position="358"/>
        <end position="379"/>
    </location>
</feature>
<keyword evidence="1" id="KW-1133">Transmembrane helix</keyword>
<dbReference type="EMBL" id="SJFN01000049">
    <property type="protein sequence ID" value="TBW32963.1"/>
    <property type="molecule type" value="Genomic_DNA"/>
</dbReference>
<organism evidence="2 3">
    <name type="scientific">Siculibacillus lacustris</name>
    <dbReference type="NCBI Taxonomy" id="1549641"/>
    <lineage>
        <taxon>Bacteria</taxon>
        <taxon>Pseudomonadati</taxon>
        <taxon>Pseudomonadota</taxon>
        <taxon>Alphaproteobacteria</taxon>
        <taxon>Hyphomicrobiales</taxon>
        <taxon>Ancalomicrobiaceae</taxon>
        <taxon>Siculibacillus</taxon>
    </lineage>
</organism>
<feature type="transmembrane region" description="Helical" evidence="1">
    <location>
        <begin position="88"/>
        <end position="106"/>
    </location>
</feature>
<reference evidence="2 3" key="1">
    <citation type="submission" date="2019-02" db="EMBL/GenBank/DDBJ databases">
        <title>Siculibacillus lacustris gen. nov., sp. nov., a new rosette-forming bacterium isolated from a freshwater crater lake (Lake St. Ana, Romania).</title>
        <authorList>
            <person name="Felfoldi T."/>
            <person name="Marton Z."/>
            <person name="Szabo A."/>
            <person name="Mentes A."/>
            <person name="Boka K."/>
            <person name="Marialigeti K."/>
            <person name="Mathe I."/>
            <person name="Koncz M."/>
            <person name="Schumann P."/>
            <person name="Toth E."/>
        </authorList>
    </citation>
    <scope>NUCLEOTIDE SEQUENCE [LARGE SCALE GENOMIC DNA]</scope>
    <source>
        <strain evidence="2 3">SA-279</strain>
    </source>
</reference>
<feature type="transmembrane region" description="Helical" evidence="1">
    <location>
        <begin position="259"/>
        <end position="276"/>
    </location>
</feature>
<proteinExistence type="predicted"/>
<dbReference type="Proteomes" id="UP000292781">
    <property type="component" value="Unassembled WGS sequence"/>
</dbReference>
<feature type="transmembrane region" description="Helical" evidence="1">
    <location>
        <begin position="391"/>
        <end position="409"/>
    </location>
</feature>
<keyword evidence="3" id="KW-1185">Reference proteome</keyword>